<keyword evidence="4" id="KW-1185">Reference proteome</keyword>
<dbReference type="AlphaFoldDB" id="A0A7T8BAZ9"/>
<evidence type="ECO:0000313" key="4">
    <source>
        <dbReference type="Proteomes" id="UP000595917"/>
    </source>
</evidence>
<proteinExistence type="predicted"/>
<reference evidence="3" key="1">
    <citation type="submission" date="2021-01" db="EMBL/GenBank/DDBJ databases">
        <title>Description of Breznakiella homolactica.</title>
        <authorList>
            <person name="Song Y."/>
            <person name="Brune A."/>
        </authorList>
    </citation>
    <scope>NUCLEOTIDE SEQUENCE</scope>
    <source>
        <strain evidence="3">RmG30</strain>
    </source>
</reference>
<name>A0A7T8BAZ9_9SPIR</name>
<evidence type="ECO:0000256" key="1">
    <source>
        <dbReference type="SAM" id="SignalP"/>
    </source>
</evidence>
<dbReference type="PANTHER" id="PTHR35535:SF1">
    <property type="entry name" value="HEAT SHOCK PROTEIN HSLJ"/>
    <property type="match status" value="1"/>
</dbReference>
<dbReference type="PROSITE" id="PS51257">
    <property type="entry name" value="PROKAR_LIPOPROTEIN"/>
    <property type="match status" value="1"/>
</dbReference>
<dbReference type="InterPro" id="IPR005184">
    <property type="entry name" value="DUF306_Meta_HslJ"/>
</dbReference>
<sequence>MRSIGKILISAAAAALVFASCASGPSAGKTTVNFSEIQGKEWKLVEVKDPAVPITLNRSKMESDSMGNMYTIEFLTDGKISGTGAPNRYFGPYELGDGQAIKFGNVASTLMANIVDPFGLREYQYFTYLGSVTRWNVNGKGQLELYTANSAGTETVLVFSDK</sequence>
<protein>
    <submittedName>
        <fullName evidence="3">META domain-containing protein</fullName>
    </submittedName>
</protein>
<evidence type="ECO:0000259" key="2">
    <source>
        <dbReference type="Pfam" id="PF03724"/>
    </source>
</evidence>
<dbReference type="InterPro" id="IPR038670">
    <property type="entry name" value="HslJ-like_sf"/>
</dbReference>
<feature type="chain" id="PRO_5030682588" evidence="1">
    <location>
        <begin position="23"/>
        <end position="162"/>
    </location>
</feature>
<evidence type="ECO:0000313" key="3">
    <source>
        <dbReference type="EMBL" id="QQO10022.1"/>
    </source>
</evidence>
<gene>
    <name evidence="3" type="ORF">JFL75_03660</name>
</gene>
<dbReference type="Proteomes" id="UP000595917">
    <property type="component" value="Chromosome"/>
</dbReference>
<dbReference type="EMBL" id="CP067089">
    <property type="protein sequence ID" value="QQO10022.1"/>
    <property type="molecule type" value="Genomic_DNA"/>
</dbReference>
<organism evidence="3 4">
    <name type="scientific">Breznakiella homolactica</name>
    <dbReference type="NCBI Taxonomy" id="2798577"/>
    <lineage>
        <taxon>Bacteria</taxon>
        <taxon>Pseudomonadati</taxon>
        <taxon>Spirochaetota</taxon>
        <taxon>Spirochaetia</taxon>
        <taxon>Spirochaetales</taxon>
        <taxon>Breznakiellaceae</taxon>
        <taxon>Breznakiella</taxon>
    </lineage>
</organism>
<dbReference type="RefSeq" id="WP_215627326.1">
    <property type="nucleotide sequence ID" value="NZ_CP067089.2"/>
</dbReference>
<feature type="domain" description="DUF306" evidence="2">
    <location>
        <begin position="36"/>
        <end position="153"/>
    </location>
</feature>
<feature type="signal peptide" evidence="1">
    <location>
        <begin position="1"/>
        <end position="22"/>
    </location>
</feature>
<dbReference type="PANTHER" id="PTHR35535">
    <property type="entry name" value="HEAT SHOCK PROTEIN HSLJ"/>
    <property type="match status" value="1"/>
</dbReference>
<dbReference type="InterPro" id="IPR053147">
    <property type="entry name" value="Hsp_HslJ-like"/>
</dbReference>
<dbReference type="KEGG" id="bhc:JFL75_03660"/>
<accession>A0A7T8BAZ9</accession>
<dbReference type="Gene3D" id="2.40.128.270">
    <property type="match status" value="1"/>
</dbReference>
<dbReference type="Pfam" id="PF03724">
    <property type="entry name" value="META"/>
    <property type="match status" value="1"/>
</dbReference>
<keyword evidence="1" id="KW-0732">Signal</keyword>